<dbReference type="EMBL" id="JBHUIR010000006">
    <property type="protein sequence ID" value="MFD2258468.1"/>
    <property type="molecule type" value="Genomic_DNA"/>
</dbReference>
<keyword evidence="3" id="KW-1185">Reference proteome</keyword>
<dbReference type="Proteomes" id="UP001597373">
    <property type="component" value="Unassembled WGS sequence"/>
</dbReference>
<evidence type="ECO:0000313" key="3">
    <source>
        <dbReference type="Proteomes" id="UP001597373"/>
    </source>
</evidence>
<feature type="transmembrane region" description="Helical" evidence="1">
    <location>
        <begin position="29"/>
        <end position="50"/>
    </location>
</feature>
<evidence type="ECO:0000313" key="2">
    <source>
        <dbReference type="EMBL" id="MFD2258468.1"/>
    </source>
</evidence>
<evidence type="ECO:0000256" key="1">
    <source>
        <dbReference type="SAM" id="Phobius"/>
    </source>
</evidence>
<reference evidence="3" key="1">
    <citation type="journal article" date="2019" name="Int. J. Syst. Evol. Microbiol.">
        <title>The Global Catalogue of Microorganisms (GCM) 10K type strain sequencing project: providing services to taxonomists for standard genome sequencing and annotation.</title>
        <authorList>
            <consortium name="The Broad Institute Genomics Platform"/>
            <consortium name="The Broad Institute Genome Sequencing Center for Infectious Disease"/>
            <person name="Wu L."/>
            <person name="Ma J."/>
        </authorList>
    </citation>
    <scope>NUCLEOTIDE SEQUENCE [LARGE SCALE GENOMIC DNA]</scope>
    <source>
        <strain evidence="3">KCTC 23707</strain>
    </source>
</reference>
<gene>
    <name evidence="2" type="ORF">ACFSMZ_01625</name>
</gene>
<proteinExistence type="predicted"/>
<protein>
    <submittedName>
        <fullName evidence="2">Uncharacterized protein</fullName>
    </submittedName>
</protein>
<comment type="caution">
    <text evidence="2">The sequence shown here is derived from an EMBL/GenBank/DDBJ whole genome shotgun (WGS) entry which is preliminary data.</text>
</comment>
<accession>A0ABW5DD73</accession>
<keyword evidence="1" id="KW-1133">Transmembrane helix</keyword>
<dbReference type="RefSeq" id="WP_345098432.1">
    <property type="nucleotide sequence ID" value="NZ_BAABGS010000016.1"/>
</dbReference>
<keyword evidence="1" id="KW-0812">Transmembrane</keyword>
<name>A0ABW5DD73_9HYPH</name>
<keyword evidence="1" id="KW-0472">Membrane</keyword>
<organism evidence="2 3">
    <name type="scientific">Chelativorans composti</name>
    <dbReference type="NCBI Taxonomy" id="768533"/>
    <lineage>
        <taxon>Bacteria</taxon>
        <taxon>Pseudomonadati</taxon>
        <taxon>Pseudomonadota</taxon>
        <taxon>Alphaproteobacteria</taxon>
        <taxon>Hyphomicrobiales</taxon>
        <taxon>Phyllobacteriaceae</taxon>
        <taxon>Chelativorans</taxon>
    </lineage>
</organism>
<sequence>MKHPPIRSDGLQLEEPRTFQRFFWRLERIAWCVFAFIVLLALLGLTGAGGPFSRATARFSAGSLEYPRIGRWLTPDELRIHPDASGEPILVVLDSDFVESYELQSAVPGPARQWLQPGGVAMEFPAETGARTPIILGIRPRAPGFPTFAVELNGERIGLAAAILP</sequence>